<evidence type="ECO:0000259" key="2">
    <source>
        <dbReference type="PROSITE" id="PS50003"/>
    </source>
</evidence>
<dbReference type="Proteomes" id="UP000649328">
    <property type="component" value="Unassembled WGS sequence"/>
</dbReference>
<reference evidence="3" key="1">
    <citation type="submission" date="2020-10" db="EMBL/GenBank/DDBJ databases">
        <title>The Whole-Genome Sequence of Metschnikowia persimmonesis, a Novel Endophytic Yeast Species Isolated from Medicinal Plant Diospyros kaki Thumb.</title>
        <authorList>
            <person name="Rahmat E."/>
            <person name="Kang Y."/>
        </authorList>
    </citation>
    <scope>NUCLEOTIDE SEQUENCE</scope>
    <source>
        <strain evidence="3">KIOM G15050</strain>
    </source>
</reference>
<sequence length="83" mass="9258">MTSLGQKHVFQAINDDERNQWIKALYNAGQLTDRLIKKAPRPREIKDLPPPPTQILPSGDGRGSPVSVFSSLFGSTMMIFFKA</sequence>
<name>A0A8H7GNG4_9ASCO</name>
<evidence type="ECO:0000313" key="3">
    <source>
        <dbReference type="EMBL" id="KAF8000235.1"/>
    </source>
</evidence>
<feature type="region of interest" description="Disordered" evidence="1">
    <location>
        <begin position="39"/>
        <end position="63"/>
    </location>
</feature>
<dbReference type="PROSITE" id="PS50003">
    <property type="entry name" value="PH_DOMAIN"/>
    <property type="match status" value="1"/>
</dbReference>
<dbReference type="AlphaFoldDB" id="A0A8H7GNG4"/>
<accession>A0A8H7GNG4</accession>
<dbReference type="EMBL" id="JACBPP010000007">
    <property type="protein sequence ID" value="KAF8000235.1"/>
    <property type="molecule type" value="Genomic_DNA"/>
</dbReference>
<dbReference type="OrthoDB" id="270970at2759"/>
<proteinExistence type="predicted"/>
<evidence type="ECO:0000256" key="1">
    <source>
        <dbReference type="SAM" id="MobiDB-lite"/>
    </source>
</evidence>
<protein>
    <recommendedName>
        <fullName evidence="2">PH domain-containing protein</fullName>
    </recommendedName>
</protein>
<dbReference type="InterPro" id="IPR001849">
    <property type="entry name" value="PH_domain"/>
</dbReference>
<comment type="caution">
    <text evidence="3">The sequence shown here is derived from an EMBL/GenBank/DDBJ whole genome shotgun (WGS) entry which is preliminary data.</text>
</comment>
<evidence type="ECO:0000313" key="4">
    <source>
        <dbReference type="Proteomes" id="UP000649328"/>
    </source>
</evidence>
<keyword evidence="4" id="KW-1185">Reference proteome</keyword>
<feature type="domain" description="PH" evidence="2">
    <location>
        <begin position="1"/>
        <end position="30"/>
    </location>
</feature>
<gene>
    <name evidence="3" type="ORF">HF325_005164</name>
</gene>
<organism evidence="3 4">
    <name type="scientific">Metschnikowia pulcherrima</name>
    <dbReference type="NCBI Taxonomy" id="27326"/>
    <lineage>
        <taxon>Eukaryota</taxon>
        <taxon>Fungi</taxon>
        <taxon>Dikarya</taxon>
        <taxon>Ascomycota</taxon>
        <taxon>Saccharomycotina</taxon>
        <taxon>Pichiomycetes</taxon>
        <taxon>Metschnikowiaceae</taxon>
        <taxon>Metschnikowia</taxon>
    </lineage>
</organism>